<evidence type="ECO:0000256" key="6">
    <source>
        <dbReference type="ARBA" id="ARBA00023152"/>
    </source>
</evidence>
<comment type="cofactor">
    <cofactor evidence="10">
        <name>Mn(2+)</name>
        <dbReference type="ChEBI" id="CHEBI:29035"/>
    </cofactor>
    <text evidence="10">Binds 2 manganese ions per subunit.</text>
</comment>
<dbReference type="GO" id="GO:0006007">
    <property type="term" value="P:glucose catabolic process"/>
    <property type="evidence" value="ECO:0007669"/>
    <property type="project" value="InterPro"/>
</dbReference>
<evidence type="ECO:0000259" key="15">
    <source>
        <dbReference type="Pfam" id="PF06415"/>
    </source>
</evidence>
<proteinExistence type="inferred from homology"/>
<comment type="similarity">
    <text evidence="3 10">Belongs to the BPG-independent phosphoglycerate mutase family.</text>
</comment>
<dbReference type="PIRSF" id="PIRSF001492">
    <property type="entry name" value="IPGAM"/>
    <property type="match status" value="1"/>
</dbReference>
<feature type="binding site" evidence="10 13">
    <location>
        <position position="60"/>
    </location>
    <ligand>
        <name>Mn(2+)</name>
        <dbReference type="ChEBI" id="CHEBI:29035"/>
        <label>2</label>
    </ligand>
</feature>
<dbReference type="InterPro" id="IPR005995">
    <property type="entry name" value="Pgm_bpd_ind"/>
</dbReference>
<feature type="binding site" evidence="10 12">
    <location>
        <position position="121"/>
    </location>
    <ligand>
        <name>substrate</name>
    </ligand>
</feature>
<dbReference type="InterPro" id="IPR036646">
    <property type="entry name" value="PGAM_B_sf"/>
</dbReference>
<dbReference type="Gene3D" id="3.40.720.10">
    <property type="entry name" value="Alkaline Phosphatase, subunit A"/>
    <property type="match status" value="1"/>
</dbReference>
<dbReference type="SUPFAM" id="SSF53649">
    <property type="entry name" value="Alkaline phosphatase-like"/>
    <property type="match status" value="1"/>
</dbReference>
<dbReference type="Pfam" id="PF06415">
    <property type="entry name" value="iPGM_N"/>
    <property type="match status" value="1"/>
</dbReference>
<feature type="binding site" evidence="10 13">
    <location>
        <position position="10"/>
    </location>
    <ligand>
        <name>Mn(2+)</name>
        <dbReference type="ChEBI" id="CHEBI:29035"/>
        <label>2</label>
    </ligand>
</feature>
<feature type="binding site" evidence="10 12">
    <location>
        <position position="183"/>
    </location>
    <ligand>
        <name>substrate</name>
    </ligand>
</feature>
<feature type="binding site" evidence="10 12">
    <location>
        <position position="189"/>
    </location>
    <ligand>
        <name>substrate</name>
    </ligand>
</feature>
<feature type="binding site" evidence="10 13">
    <location>
        <position position="443"/>
    </location>
    <ligand>
        <name>Mn(2+)</name>
        <dbReference type="ChEBI" id="CHEBI:29035"/>
        <label>2</label>
    </ligand>
</feature>
<feature type="binding site" evidence="10 13">
    <location>
        <position position="405"/>
    </location>
    <ligand>
        <name>Mn(2+)</name>
        <dbReference type="ChEBI" id="CHEBI:29035"/>
        <label>1</label>
    </ligand>
</feature>
<keyword evidence="6 10" id="KW-0324">Glycolysis</keyword>
<dbReference type="InterPro" id="IPR017850">
    <property type="entry name" value="Alkaline_phosphatase_core_sf"/>
</dbReference>
<comment type="pathway">
    <text evidence="2 10">Carbohydrate degradation; glycolysis; pyruvate from D-glyceraldehyde 3-phosphate: step 3/5.</text>
</comment>
<dbReference type="NCBIfam" id="TIGR01307">
    <property type="entry name" value="pgm_bpd_ind"/>
    <property type="match status" value="1"/>
</dbReference>
<dbReference type="Proteomes" id="UP000824145">
    <property type="component" value="Unassembled WGS sequence"/>
</dbReference>
<keyword evidence="8 10" id="KW-0413">Isomerase</keyword>
<dbReference type="Pfam" id="PF01676">
    <property type="entry name" value="Metalloenzyme"/>
    <property type="match status" value="1"/>
</dbReference>
<feature type="binding site" evidence="10 12">
    <location>
        <position position="334"/>
    </location>
    <ligand>
        <name>substrate</name>
    </ligand>
</feature>
<evidence type="ECO:0000256" key="3">
    <source>
        <dbReference type="ARBA" id="ARBA00008819"/>
    </source>
</evidence>
<feature type="binding site" evidence="10 13">
    <location>
        <position position="442"/>
    </location>
    <ligand>
        <name>Mn(2+)</name>
        <dbReference type="ChEBI" id="CHEBI:29035"/>
        <label>2</label>
    </ligand>
</feature>
<evidence type="ECO:0000256" key="7">
    <source>
        <dbReference type="ARBA" id="ARBA00023211"/>
    </source>
</evidence>
<dbReference type="FunFam" id="3.40.1450.10:FF:000001">
    <property type="entry name" value="2,3-bisphosphoglycerate-independent phosphoglycerate mutase"/>
    <property type="match status" value="1"/>
</dbReference>
<protein>
    <recommendedName>
        <fullName evidence="9 10">2,3-bisphosphoglycerate-independent phosphoglycerate mutase</fullName>
        <shortName evidence="10">BPG-independent PGAM</shortName>
        <shortName evidence="10">Phosphoglyceromutase</shortName>
        <shortName evidence="10">iPGM</shortName>
        <ecNumber evidence="4 10">5.4.2.12</ecNumber>
    </recommendedName>
</protein>
<evidence type="ECO:0000259" key="14">
    <source>
        <dbReference type="Pfam" id="PF01676"/>
    </source>
</evidence>
<feature type="binding site" evidence="10 12">
    <location>
        <begin position="151"/>
        <end position="152"/>
    </location>
    <ligand>
        <name>substrate</name>
    </ligand>
</feature>
<dbReference type="SUPFAM" id="SSF64158">
    <property type="entry name" value="2,3-Bisphosphoglycerate-independent phosphoglycerate mutase, substrate-binding domain"/>
    <property type="match status" value="1"/>
</dbReference>
<dbReference type="FunFam" id="3.40.720.10:FF:000001">
    <property type="entry name" value="2,3-bisphosphoglycerate-independent phosphoglycerate mutase"/>
    <property type="match status" value="1"/>
</dbReference>
<dbReference type="EC" id="5.4.2.12" evidence="4 10"/>
<feature type="domain" description="BPG-independent PGAM N-terminal" evidence="15">
    <location>
        <begin position="80"/>
        <end position="295"/>
    </location>
</feature>
<evidence type="ECO:0000256" key="12">
    <source>
        <dbReference type="PIRSR" id="PIRSR001492-2"/>
    </source>
</evidence>
<dbReference type="InterPro" id="IPR006124">
    <property type="entry name" value="Metalloenzyme"/>
</dbReference>
<evidence type="ECO:0000256" key="10">
    <source>
        <dbReference type="HAMAP-Rule" id="MF_01038"/>
    </source>
</evidence>
<gene>
    <name evidence="10" type="primary">gpmI</name>
    <name evidence="16" type="ORF">IAB07_01825</name>
</gene>
<feature type="binding site" evidence="10 12">
    <location>
        <begin position="258"/>
        <end position="261"/>
    </location>
    <ligand>
        <name>substrate</name>
    </ligand>
</feature>
<comment type="caution">
    <text evidence="16">The sequence shown here is derived from an EMBL/GenBank/DDBJ whole genome shotgun (WGS) entry which is preliminary data.</text>
</comment>
<organism evidence="16 17">
    <name type="scientific">Candidatus Caccalectryoclostridium excrementigallinarum</name>
    <dbReference type="NCBI Taxonomy" id="2840710"/>
    <lineage>
        <taxon>Bacteria</taxon>
        <taxon>Bacillati</taxon>
        <taxon>Bacillota</taxon>
        <taxon>Clostridia</taxon>
        <taxon>Christensenellales</taxon>
        <taxon>Christensenellaceae</taxon>
        <taxon>Christensenellaceae incertae sedis</taxon>
        <taxon>Candidatus Caccalectryoclostridium</taxon>
    </lineage>
</organism>
<dbReference type="InterPro" id="IPR011258">
    <property type="entry name" value="BPG-indep_PGM_N"/>
</dbReference>
<dbReference type="PANTHER" id="PTHR31637:SF0">
    <property type="entry name" value="2,3-BISPHOSPHOGLYCERATE-INDEPENDENT PHOSPHOGLYCERATE MUTASE"/>
    <property type="match status" value="1"/>
</dbReference>
<dbReference type="GO" id="GO:0030145">
    <property type="term" value="F:manganese ion binding"/>
    <property type="evidence" value="ECO:0007669"/>
    <property type="project" value="UniProtKB-UniRule"/>
</dbReference>
<evidence type="ECO:0000256" key="11">
    <source>
        <dbReference type="PIRSR" id="PIRSR001492-1"/>
    </source>
</evidence>
<evidence type="ECO:0000256" key="9">
    <source>
        <dbReference type="ARBA" id="ARBA00071648"/>
    </source>
</evidence>
<evidence type="ECO:0000256" key="4">
    <source>
        <dbReference type="ARBA" id="ARBA00012026"/>
    </source>
</evidence>
<dbReference type="GO" id="GO:0004619">
    <property type="term" value="F:phosphoglycerate mutase activity"/>
    <property type="evidence" value="ECO:0007669"/>
    <property type="project" value="UniProtKB-UniRule"/>
</dbReference>
<evidence type="ECO:0000256" key="1">
    <source>
        <dbReference type="ARBA" id="ARBA00000370"/>
    </source>
</evidence>
<reference evidence="16" key="1">
    <citation type="submission" date="2020-10" db="EMBL/GenBank/DDBJ databases">
        <authorList>
            <person name="Gilroy R."/>
        </authorList>
    </citation>
    <scope>NUCLEOTIDE SEQUENCE</scope>
    <source>
        <strain evidence="16">9366</strain>
    </source>
</reference>
<dbReference type="GO" id="GO:0006096">
    <property type="term" value="P:glycolytic process"/>
    <property type="evidence" value="ECO:0007669"/>
    <property type="project" value="UniProtKB-UniRule"/>
</dbReference>
<comment type="subunit">
    <text evidence="10">Monomer.</text>
</comment>
<feature type="binding site" evidence="10 13">
    <location>
        <position position="460"/>
    </location>
    <ligand>
        <name>Mn(2+)</name>
        <dbReference type="ChEBI" id="CHEBI:29035"/>
        <label>1</label>
    </ligand>
</feature>
<dbReference type="EMBL" id="DVNJ01000006">
    <property type="protein sequence ID" value="HIU62494.1"/>
    <property type="molecule type" value="Genomic_DNA"/>
</dbReference>
<dbReference type="HAMAP" id="MF_01038">
    <property type="entry name" value="GpmI"/>
    <property type="match status" value="1"/>
</dbReference>
<reference evidence="16" key="2">
    <citation type="journal article" date="2021" name="PeerJ">
        <title>Extensive microbial diversity within the chicken gut microbiome revealed by metagenomics and culture.</title>
        <authorList>
            <person name="Gilroy R."/>
            <person name="Ravi A."/>
            <person name="Getino M."/>
            <person name="Pursley I."/>
            <person name="Horton D.L."/>
            <person name="Alikhan N.F."/>
            <person name="Baker D."/>
            <person name="Gharbi K."/>
            <person name="Hall N."/>
            <person name="Watson M."/>
            <person name="Adriaenssens E.M."/>
            <person name="Foster-Nyarko E."/>
            <person name="Jarju S."/>
            <person name="Secka A."/>
            <person name="Antonio M."/>
            <person name="Oren A."/>
            <person name="Chaudhuri R.R."/>
            <person name="La Ragione R."/>
            <person name="Hildebrand F."/>
            <person name="Pallen M.J."/>
        </authorList>
    </citation>
    <scope>NUCLEOTIDE SEQUENCE</scope>
    <source>
        <strain evidence="16">9366</strain>
    </source>
</reference>
<comment type="function">
    <text evidence="10">Catalyzes the interconversion of 2-phosphoglycerate and 3-phosphoglycerate.</text>
</comment>
<sequence length="514" mass="56527">MSFTGLIIMDGYGVNHFAPFNAVSPETAPNVLRLFADNPATVLDASGLAVGLPDGQMGNSEVGHLNIGAGRIIYQELTRITKAIQDGDFFTNPALVKAMQSAKDKGKKLHVMGLVSDGGVHSHNTHLYALVKMAKQMGLDNVYIHCFMDGRDVPPESGKGYIEELQAQLAQMGFGKIATISGRFYAMDRDNIWDRVEKAYAALVDGEGVKESDPVQAMQNSYDRGVTDEFVVPTVIEEGGKPVATVDKGDSVIFFNFRPDRARQISRAFIYPDFDKFTRKKGFLAPCYVSFTQYDVTFNDRLDVAFKPESYVNTLGEYLSKKGIKQFRIAETQKYAHVTFFFNGGVEAPNPGEDRILIDSPKIATFDLKPEMSAYEVAERACKEIKSGKYDVMILNFANGDMVGHTGVLEAARKAVKVVDECVQQVVDAILSVGGKALITADHGNCDYMYEPDGTPFTAHTTNRVPLIAVGDESICFLENNGKLCDIAPTLLDMMGLPKPKEMTGRSLIRRKVK</sequence>
<dbReference type="Gene3D" id="3.40.1450.10">
    <property type="entry name" value="BPG-independent phosphoglycerate mutase, domain B"/>
    <property type="match status" value="1"/>
</dbReference>
<evidence type="ECO:0000256" key="5">
    <source>
        <dbReference type="ARBA" id="ARBA00022723"/>
    </source>
</evidence>
<feature type="domain" description="Metalloenzyme" evidence="14">
    <location>
        <begin position="6"/>
        <end position="498"/>
    </location>
</feature>
<evidence type="ECO:0000313" key="17">
    <source>
        <dbReference type="Proteomes" id="UP000824145"/>
    </source>
</evidence>
<dbReference type="GO" id="GO:0005829">
    <property type="term" value="C:cytosol"/>
    <property type="evidence" value="ECO:0007669"/>
    <property type="project" value="TreeGrafter"/>
</dbReference>
<feature type="binding site" evidence="10 13">
    <location>
        <position position="401"/>
    </location>
    <ligand>
        <name>Mn(2+)</name>
        <dbReference type="ChEBI" id="CHEBI:29035"/>
        <label>1</label>
    </ligand>
</feature>
<keyword evidence="7 10" id="KW-0464">Manganese</keyword>
<dbReference type="CDD" id="cd16010">
    <property type="entry name" value="iPGM"/>
    <property type="match status" value="1"/>
</dbReference>
<name>A0A9D1SJ89_9FIRM</name>
<evidence type="ECO:0000256" key="8">
    <source>
        <dbReference type="ARBA" id="ARBA00023235"/>
    </source>
</evidence>
<accession>A0A9D1SJ89</accession>
<dbReference type="GO" id="GO:0043937">
    <property type="term" value="P:regulation of sporulation"/>
    <property type="evidence" value="ECO:0007669"/>
    <property type="project" value="UniProtKB-ARBA"/>
</dbReference>
<keyword evidence="5 10" id="KW-0479">Metal-binding</keyword>
<evidence type="ECO:0000313" key="16">
    <source>
        <dbReference type="EMBL" id="HIU62494.1"/>
    </source>
</evidence>
<feature type="active site" description="Phosphoserine intermediate" evidence="10 11">
    <location>
        <position position="60"/>
    </location>
</feature>
<dbReference type="PANTHER" id="PTHR31637">
    <property type="entry name" value="2,3-BISPHOSPHOGLYCERATE-INDEPENDENT PHOSPHOGLYCERATE MUTASE"/>
    <property type="match status" value="1"/>
</dbReference>
<dbReference type="AlphaFoldDB" id="A0A9D1SJ89"/>
<evidence type="ECO:0000256" key="13">
    <source>
        <dbReference type="PIRSR" id="PIRSR001492-3"/>
    </source>
</evidence>
<evidence type="ECO:0000256" key="2">
    <source>
        <dbReference type="ARBA" id="ARBA00004798"/>
    </source>
</evidence>
<comment type="catalytic activity">
    <reaction evidence="1 10">
        <text>(2R)-2-phosphoglycerate = (2R)-3-phosphoglycerate</text>
        <dbReference type="Rhea" id="RHEA:15901"/>
        <dbReference type="ChEBI" id="CHEBI:58272"/>
        <dbReference type="ChEBI" id="CHEBI:58289"/>
        <dbReference type="EC" id="5.4.2.12"/>
    </reaction>
</comment>